<gene>
    <name evidence="13" type="ORF">HMPREF0016_00724</name>
</gene>
<comment type="similarity">
    <text evidence="3">Belongs to the long-chain O-acyltransferase family.</text>
</comment>
<evidence type="ECO:0000313" key="13">
    <source>
        <dbReference type="EMBL" id="EEY97641.1"/>
    </source>
</evidence>
<evidence type="ECO:0000256" key="4">
    <source>
        <dbReference type="ARBA" id="ARBA00013244"/>
    </source>
</evidence>
<dbReference type="InterPro" id="IPR004255">
    <property type="entry name" value="O-acyltransferase_WSD1_N"/>
</dbReference>
<dbReference type="eggNOG" id="COG1020">
    <property type="taxonomic scope" value="Bacteria"/>
</dbReference>
<dbReference type="PANTHER" id="PTHR31650">
    <property type="entry name" value="O-ACYLTRANSFERASE (WSD1-LIKE) FAMILY PROTEIN"/>
    <property type="match status" value="1"/>
</dbReference>
<dbReference type="EMBL" id="GG704964">
    <property type="protein sequence ID" value="EEY97641.1"/>
    <property type="molecule type" value="Genomic_DNA"/>
</dbReference>
<keyword evidence="9 13" id="KW-0012">Acyltransferase</keyword>
<dbReference type="HOGENOM" id="CLU_024186_4_1_6"/>
<evidence type="ECO:0000256" key="6">
    <source>
        <dbReference type="ARBA" id="ARBA00022679"/>
    </source>
</evidence>
<accession>D0S8B9</accession>
<evidence type="ECO:0000256" key="1">
    <source>
        <dbReference type="ARBA" id="ARBA00004771"/>
    </source>
</evidence>
<comment type="pathway">
    <text evidence="2">Lipid metabolism.</text>
</comment>
<dbReference type="NCBIfam" id="TIGR02946">
    <property type="entry name" value="acyl_WS_DGAT"/>
    <property type="match status" value="1"/>
</dbReference>
<evidence type="ECO:0000256" key="3">
    <source>
        <dbReference type="ARBA" id="ARBA00009587"/>
    </source>
</evidence>
<dbReference type="GO" id="GO:0051701">
    <property type="term" value="P:biological process involved in interaction with host"/>
    <property type="evidence" value="ECO:0007669"/>
    <property type="project" value="TreeGrafter"/>
</dbReference>
<comment type="pathway">
    <text evidence="1">Glycerolipid metabolism; triacylglycerol biosynthesis.</text>
</comment>
<dbReference type="GO" id="GO:0006071">
    <property type="term" value="P:glycerol metabolic process"/>
    <property type="evidence" value="ECO:0007669"/>
    <property type="project" value="UniProtKB-KW"/>
</dbReference>
<feature type="domain" description="O-acyltransferase WSD1 C-terminal" evidence="12">
    <location>
        <begin position="300"/>
        <end position="443"/>
    </location>
</feature>
<dbReference type="GO" id="GO:0071731">
    <property type="term" value="P:response to nitric oxide"/>
    <property type="evidence" value="ECO:0007669"/>
    <property type="project" value="TreeGrafter"/>
</dbReference>
<dbReference type="Pfam" id="PF03007">
    <property type="entry name" value="WS_DGAT_cat"/>
    <property type="match status" value="1"/>
</dbReference>
<keyword evidence="5" id="KW-0444">Lipid biosynthesis</keyword>
<dbReference type="AlphaFoldDB" id="D0S8B9"/>
<evidence type="ECO:0000256" key="9">
    <source>
        <dbReference type="ARBA" id="ARBA00023315"/>
    </source>
</evidence>
<dbReference type="InterPro" id="IPR045034">
    <property type="entry name" value="O-acyltransferase_WSD1-like"/>
</dbReference>
<comment type="catalytic activity">
    <reaction evidence="10">
        <text>an acyl-CoA + a 1,2-diacyl-sn-glycerol = a triacyl-sn-glycerol + CoA</text>
        <dbReference type="Rhea" id="RHEA:10868"/>
        <dbReference type="ChEBI" id="CHEBI:17815"/>
        <dbReference type="ChEBI" id="CHEBI:57287"/>
        <dbReference type="ChEBI" id="CHEBI:58342"/>
        <dbReference type="ChEBI" id="CHEBI:64615"/>
        <dbReference type="EC" id="2.3.1.20"/>
    </reaction>
</comment>
<dbReference type="GO" id="GO:0004144">
    <property type="term" value="F:diacylglycerol O-acyltransferase activity"/>
    <property type="evidence" value="ECO:0007669"/>
    <property type="project" value="UniProtKB-EC"/>
</dbReference>
<dbReference type="InterPro" id="IPR014292">
    <property type="entry name" value="Acyl_transf_WS/DGAT"/>
</dbReference>
<dbReference type="GO" id="GO:0019432">
    <property type="term" value="P:triglyceride biosynthetic process"/>
    <property type="evidence" value="ECO:0007669"/>
    <property type="project" value="UniProtKB-UniPathway"/>
</dbReference>
<dbReference type="RefSeq" id="WP_005399991.1">
    <property type="nucleotide sequence ID" value="NZ_GG704964.1"/>
</dbReference>
<reference evidence="14" key="1">
    <citation type="journal article" date="2012" name="PLoS ONE">
        <title>The success of Acinetobacter species; genetic, metabolic and virulence attributes.</title>
        <authorList>
            <person name="Peleg A.Y."/>
            <person name="de Breij A."/>
            <person name="Adams M.D."/>
            <person name="Cerqueira G.M."/>
            <person name="Mocali S."/>
            <person name="Galardini M."/>
            <person name="Nibbering P.H."/>
            <person name="Earl A.M."/>
            <person name="Ward D.V."/>
            <person name="Paterson D.L."/>
            <person name="Seifert H."/>
            <person name="Dijkshoorn L."/>
        </authorList>
    </citation>
    <scope>NUCLEOTIDE SEQUENCE [LARGE SCALE GENOMIC DNA]</scope>
    <source>
        <strain evidence="14">SH046</strain>
    </source>
</reference>
<sequence>MRPLHPIDFIFLSLEKRQQPMHVGGLFLFQIPENAPAGFIQNLVADIRNSKSIPIPPFNNKLNGLFWDEDEEFDLDHHFRHIALPQPGRILELLTYISQEHSSLIDRAKPLWTCHIIEGIEGNRFAMYFKIHHAMVDGIAGMRLVEKSLSQDPNAKSIVPPWCVEGPRAKRLKEPNVSRFKKIMNGVMGQLESTPRVMYELSQTVMKDMGRNPDYVSSFQAPSSILNQRVSSSRRFAAQSFEFDRLRHISKSLGVTINDIVLAICSGALREYLLSQDALPKKPLIAMVPASVRDDDSSMSNRITMILANLGTHKEDPLERLAIVRRSVQNAKEKFKRMNSNQILNYSAFVYSAAGLNIASGLLPKRQAFNLVISNVPGPREPLYWNGARLDALYPASIILDGQALNITMTSYLDKLEVGLTACRNALPKMQNLLTHLEEEIQRFEAIVGVEGPKLQAVS</sequence>
<proteinExistence type="inferred from homology"/>
<evidence type="ECO:0000256" key="5">
    <source>
        <dbReference type="ARBA" id="ARBA00022516"/>
    </source>
</evidence>
<evidence type="ECO:0000256" key="2">
    <source>
        <dbReference type="ARBA" id="ARBA00005189"/>
    </source>
</evidence>
<keyword evidence="8" id="KW-0443">Lipid metabolism</keyword>
<evidence type="ECO:0000256" key="10">
    <source>
        <dbReference type="ARBA" id="ARBA00048109"/>
    </source>
</evidence>
<evidence type="ECO:0000313" key="14">
    <source>
        <dbReference type="Proteomes" id="UP000012047"/>
    </source>
</evidence>
<evidence type="ECO:0000256" key="8">
    <source>
        <dbReference type="ARBA" id="ARBA00023098"/>
    </source>
</evidence>
<dbReference type="GO" id="GO:0001666">
    <property type="term" value="P:response to hypoxia"/>
    <property type="evidence" value="ECO:0007669"/>
    <property type="project" value="TreeGrafter"/>
</dbReference>
<dbReference type="EC" id="2.3.1.20" evidence="4"/>
<dbReference type="Pfam" id="PF06974">
    <property type="entry name" value="WS_DGAT_C"/>
    <property type="match status" value="1"/>
</dbReference>
<protein>
    <recommendedName>
        <fullName evidence="4">diacylglycerol O-acyltransferase</fullName>
        <ecNumber evidence="4">2.3.1.20</ecNumber>
    </recommendedName>
</protein>
<evidence type="ECO:0000256" key="7">
    <source>
        <dbReference type="ARBA" id="ARBA00022798"/>
    </source>
</evidence>
<keyword evidence="6 13" id="KW-0808">Transferase</keyword>
<evidence type="ECO:0000259" key="12">
    <source>
        <dbReference type="Pfam" id="PF06974"/>
    </source>
</evidence>
<feature type="domain" description="O-acyltransferase WSD1-like N-terminal" evidence="11">
    <location>
        <begin position="4"/>
        <end position="261"/>
    </location>
</feature>
<dbReference type="GO" id="GO:0005886">
    <property type="term" value="C:plasma membrane"/>
    <property type="evidence" value="ECO:0007669"/>
    <property type="project" value="TreeGrafter"/>
</dbReference>
<keyword evidence="7" id="KW-0319">Glycerol metabolism</keyword>
<organism evidence="13 14">
    <name type="scientific">Acinetobacter johnsonii SH046</name>
    <dbReference type="NCBI Taxonomy" id="575586"/>
    <lineage>
        <taxon>Bacteria</taxon>
        <taxon>Pseudomonadati</taxon>
        <taxon>Pseudomonadota</taxon>
        <taxon>Gammaproteobacteria</taxon>
        <taxon>Moraxellales</taxon>
        <taxon>Moraxellaceae</taxon>
        <taxon>Acinetobacter</taxon>
    </lineage>
</organism>
<dbReference type="InterPro" id="IPR009721">
    <property type="entry name" value="O-acyltransferase_WSD1_C"/>
</dbReference>
<dbReference type="UniPathway" id="UPA00282"/>
<dbReference type="Proteomes" id="UP000012047">
    <property type="component" value="Unassembled WGS sequence"/>
</dbReference>
<dbReference type="PANTHER" id="PTHR31650:SF1">
    <property type="entry name" value="WAX ESTER SYNTHASE_DIACYLGLYCEROL ACYLTRANSFERASE 4-RELATED"/>
    <property type="match status" value="1"/>
</dbReference>
<name>D0S8B9_ACIJO</name>
<evidence type="ECO:0000259" key="11">
    <source>
        <dbReference type="Pfam" id="PF03007"/>
    </source>
</evidence>